<organism evidence="6 7">
    <name type="scientific">Chlorobium limicola (strain DSM 245 / NBRC 103803 / 6330)</name>
    <dbReference type="NCBI Taxonomy" id="290315"/>
    <lineage>
        <taxon>Bacteria</taxon>
        <taxon>Pseudomonadati</taxon>
        <taxon>Chlorobiota</taxon>
        <taxon>Chlorobiia</taxon>
        <taxon>Chlorobiales</taxon>
        <taxon>Chlorobiaceae</taxon>
        <taxon>Chlorobium/Pelodictyon group</taxon>
        <taxon>Chlorobium</taxon>
    </lineage>
</organism>
<dbReference type="PRINTS" id="PR01021">
    <property type="entry name" value="OMPADOMAIN"/>
</dbReference>
<evidence type="ECO:0000313" key="6">
    <source>
        <dbReference type="EMBL" id="ACD91072.1"/>
    </source>
</evidence>
<feature type="domain" description="OmpA-like" evidence="5">
    <location>
        <begin position="234"/>
        <end position="349"/>
    </location>
</feature>
<proteinExistence type="predicted"/>
<comment type="subcellular location">
    <subcellularLocation>
        <location evidence="1">Cell outer membrane</location>
    </subcellularLocation>
</comment>
<evidence type="ECO:0000313" key="7">
    <source>
        <dbReference type="Proteomes" id="UP000008841"/>
    </source>
</evidence>
<name>B3EG63_CHLL2</name>
<protein>
    <submittedName>
        <fullName evidence="6">OmpA/MotB domain protein</fullName>
    </submittedName>
</protein>
<evidence type="ECO:0000256" key="2">
    <source>
        <dbReference type="ARBA" id="ARBA00023136"/>
    </source>
</evidence>
<evidence type="ECO:0000259" key="5">
    <source>
        <dbReference type="PROSITE" id="PS51123"/>
    </source>
</evidence>
<dbReference type="PROSITE" id="PS51123">
    <property type="entry name" value="OMPA_2"/>
    <property type="match status" value="1"/>
</dbReference>
<dbReference type="AlphaFoldDB" id="B3EG63"/>
<dbReference type="Pfam" id="PF00691">
    <property type="entry name" value="OmpA"/>
    <property type="match status" value="1"/>
</dbReference>
<dbReference type="Proteomes" id="UP000008841">
    <property type="component" value="Chromosome"/>
</dbReference>
<accession>B3EG63</accession>
<dbReference type="STRING" id="290315.Clim_2043"/>
<dbReference type="KEGG" id="cli:Clim_2043"/>
<gene>
    <name evidence="6" type="ordered locus">Clim_2043</name>
</gene>
<dbReference type="GO" id="GO:0009279">
    <property type="term" value="C:cell outer membrane"/>
    <property type="evidence" value="ECO:0007669"/>
    <property type="project" value="UniProtKB-SubCell"/>
</dbReference>
<sequence length="349" mass="38901" precursor="true">MKHQDSRSRSIFCRMGRILMFLPLFVLFLAGTDLSAADLPGSKDNPLLKRFAGSEIVGYHAKSFDEYELQTSTFIRYNFETRKRDYAKPPLKPEGRLTRIWYEAAGDTGSLEVYRNYLNELRSNGFVILYDSKKDPAATKWTNYLAPFGSVDLTTNRSKYVFFAAEKNAICVASAKKKRPEGDVYVYLTVIEWGKDDSVYKARRGAYAAVDIIETRPMQQKMVTVSADEMSRSITSTGKVSLYGIYFDTNKADIKPASKPALGEIAKLLKKQPAMKLHVVGHTDNAGGYEFNVSLSKRRADAVVGVLQKEYGIAPGRLTANGVAYLAPVASNAAEAGRAKNRRVELVPR</sequence>
<dbReference type="EMBL" id="CP001097">
    <property type="protein sequence ID" value="ACD91072.1"/>
    <property type="molecule type" value="Genomic_DNA"/>
</dbReference>
<dbReference type="InterPro" id="IPR050330">
    <property type="entry name" value="Bact_OuterMem_StrucFunc"/>
</dbReference>
<keyword evidence="2 4" id="KW-0472">Membrane</keyword>
<dbReference type="SUPFAM" id="SSF103088">
    <property type="entry name" value="OmpA-like"/>
    <property type="match status" value="1"/>
</dbReference>
<dbReference type="HOGENOM" id="CLU_055761_0_0_10"/>
<reference evidence="6 7" key="1">
    <citation type="submission" date="2008-05" db="EMBL/GenBank/DDBJ databases">
        <title>Complete sequence of Chlorobium limicola DSM 245.</title>
        <authorList>
            <consortium name="US DOE Joint Genome Institute"/>
            <person name="Lucas S."/>
            <person name="Copeland A."/>
            <person name="Lapidus A."/>
            <person name="Glavina del Rio T."/>
            <person name="Dalin E."/>
            <person name="Tice H."/>
            <person name="Bruce D."/>
            <person name="Goodwin L."/>
            <person name="Pitluck S."/>
            <person name="Schmutz J."/>
            <person name="Larimer F."/>
            <person name="Land M."/>
            <person name="Hauser L."/>
            <person name="Kyrpides N."/>
            <person name="Ovchinnikova G."/>
            <person name="Zhao F."/>
            <person name="Li T."/>
            <person name="Liu Z."/>
            <person name="Overmann J."/>
            <person name="Bryant D.A."/>
            <person name="Richardson P."/>
        </authorList>
    </citation>
    <scope>NUCLEOTIDE SEQUENCE [LARGE SCALE GENOMIC DNA]</scope>
    <source>
        <strain evidence="7">DSM 245 / NBRC 103803 / 6330</strain>
    </source>
</reference>
<dbReference type="PANTHER" id="PTHR30329:SF21">
    <property type="entry name" value="LIPOPROTEIN YIAD-RELATED"/>
    <property type="match status" value="1"/>
</dbReference>
<dbReference type="InterPro" id="IPR006665">
    <property type="entry name" value="OmpA-like"/>
</dbReference>
<dbReference type="PANTHER" id="PTHR30329">
    <property type="entry name" value="STATOR ELEMENT OF FLAGELLAR MOTOR COMPLEX"/>
    <property type="match status" value="1"/>
</dbReference>
<dbReference type="Gene3D" id="3.30.1330.60">
    <property type="entry name" value="OmpA-like domain"/>
    <property type="match status" value="1"/>
</dbReference>
<dbReference type="InterPro" id="IPR036737">
    <property type="entry name" value="OmpA-like_sf"/>
</dbReference>
<dbReference type="InterPro" id="IPR006664">
    <property type="entry name" value="OMP_bac"/>
</dbReference>
<keyword evidence="3" id="KW-0998">Cell outer membrane</keyword>
<dbReference type="eggNOG" id="COG2885">
    <property type="taxonomic scope" value="Bacteria"/>
</dbReference>
<dbReference type="CDD" id="cd07185">
    <property type="entry name" value="OmpA_C-like"/>
    <property type="match status" value="1"/>
</dbReference>
<evidence type="ECO:0000256" key="3">
    <source>
        <dbReference type="ARBA" id="ARBA00023237"/>
    </source>
</evidence>
<evidence type="ECO:0000256" key="4">
    <source>
        <dbReference type="PROSITE-ProRule" id="PRU00473"/>
    </source>
</evidence>
<dbReference type="RefSeq" id="WP_012466941.1">
    <property type="nucleotide sequence ID" value="NC_010803.1"/>
</dbReference>
<evidence type="ECO:0000256" key="1">
    <source>
        <dbReference type="ARBA" id="ARBA00004442"/>
    </source>
</evidence>